<evidence type="ECO:0000256" key="2">
    <source>
        <dbReference type="SAM" id="MobiDB-lite"/>
    </source>
</evidence>
<keyword evidence="3" id="KW-1133">Transmembrane helix</keyword>
<feature type="compositionally biased region" description="Low complexity" evidence="2">
    <location>
        <begin position="302"/>
        <end position="315"/>
    </location>
</feature>
<reference evidence="4" key="1">
    <citation type="journal article" date="2021" name="Open Biol.">
        <title>Shared evolutionary footprints suggest mitochondrial oxidative damage underlies multiple complex I losses in fungi.</title>
        <authorList>
            <person name="Schikora-Tamarit M.A."/>
            <person name="Marcet-Houben M."/>
            <person name="Nosek J."/>
            <person name="Gabaldon T."/>
        </authorList>
    </citation>
    <scope>NUCLEOTIDE SEQUENCE</scope>
    <source>
        <strain evidence="4">NCAIM Y.01608</strain>
    </source>
</reference>
<feature type="transmembrane region" description="Helical" evidence="3">
    <location>
        <begin position="140"/>
        <end position="158"/>
    </location>
</feature>
<name>A0A9P8PT73_9ASCO</name>
<evidence type="ECO:0000256" key="1">
    <source>
        <dbReference type="SAM" id="Coils"/>
    </source>
</evidence>
<protein>
    <recommendedName>
        <fullName evidence="6">Karyogamy protein 5</fullName>
    </recommendedName>
</protein>
<sequence>MSSFALFWKTYRHFNTTWMLGLGMVAILLVSASIRQTCQNNDFVSQLSSSKTLNLLMGCSSSYKSIDCLKRYHNDILREFAPTLTPVVHAELKFCLSGLQIGQSDADVLLGVHSCLSRADKLNSAFQKTHTETVPFNTSLSTYVSVIALSITWLVGLFRASNQKTLKTQDALAMKNVGEKLDNMQNDISGLKEKILGLEKAVCNLELFANNFTGTERSLSKRLEHLLQSCKETSQQFAYASDPFPIASGSICRTHKASDILLEDKSIKVGNKTFNIATKDGLDQWKTFVHQSINKKPEQKKPSLSSSENETTLSPIDIRNLRMTDENGKPFRRIFVPNRGWVSSRKLHHELQLMA</sequence>
<keyword evidence="3" id="KW-0812">Transmembrane</keyword>
<evidence type="ECO:0000313" key="5">
    <source>
        <dbReference type="Proteomes" id="UP000788993"/>
    </source>
</evidence>
<feature type="coiled-coil region" evidence="1">
    <location>
        <begin position="174"/>
        <end position="201"/>
    </location>
</feature>
<dbReference type="EMBL" id="JAEUBD010000095">
    <property type="protein sequence ID" value="KAH3677912.1"/>
    <property type="molecule type" value="Genomic_DNA"/>
</dbReference>
<feature type="region of interest" description="Disordered" evidence="2">
    <location>
        <begin position="293"/>
        <end position="316"/>
    </location>
</feature>
<proteinExistence type="predicted"/>
<keyword evidence="5" id="KW-1185">Reference proteome</keyword>
<dbReference type="AlphaFoldDB" id="A0A9P8PT73"/>
<evidence type="ECO:0000256" key="3">
    <source>
        <dbReference type="SAM" id="Phobius"/>
    </source>
</evidence>
<organism evidence="4 5">
    <name type="scientific">Ogataea polymorpha</name>
    <dbReference type="NCBI Taxonomy" id="460523"/>
    <lineage>
        <taxon>Eukaryota</taxon>
        <taxon>Fungi</taxon>
        <taxon>Dikarya</taxon>
        <taxon>Ascomycota</taxon>
        <taxon>Saccharomycotina</taxon>
        <taxon>Pichiomycetes</taxon>
        <taxon>Pichiales</taxon>
        <taxon>Pichiaceae</taxon>
        <taxon>Ogataea</taxon>
    </lineage>
</organism>
<evidence type="ECO:0000313" key="4">
    <source>
        <dbReference type="EMBL" id="KAH3677912.1"/>
    </source>
</evidence>
<gene>
    <name evidence="4" type="ORF">OGATHE_000566</name>
</gene>
<dbReference type="Proteomes" id="UP000788993">
    <property type="component" value="Unassembled WGS sequence"/>
</dbReference>
<accession>A0A9P8PT73</accession>
<reference evidence="4" key="2">
    <citation type="submission" date="2021-01" db="EMBL/GenBank/DDBJ databases">
        <authorList>
            <person name="Schikora-Tamarit M.A."/>
        </authorList>
    </citation>
    <scope>NUCLEOTIDE SEQUENCE</scope>
    <source>
        <strain evidence="4">NCAIM Y.01608</strain>
    </source>
</reference>
<keyword evidence="3" id="KW-0472">Membrane</keyword>
<evidence type="ECO:0008006" key="6">
    <source>
        <dbReference type="Google" id="ProtNLM"/>
    </source>
</evidence>
<keyword evidence="1" id="KW-0175">Coiled coil</keyword>
<comment type="caution">
    <text evidence="4">The sequence shown here is derived from an EMBL/GenBank/DDBJ whole genome shotgun (WGS) entry which is preliminary data.</text>
</comment>